<dbReference type="PANTHER" id="PTHR15162:SF7">
    <property type="entry name" value="SUCCINYLGLUTAMATE DESUCCINYLASE"/>
    <property type="match status" value="1"/>
</dbReference>
<gene>
    <name evidence="6" type="ORF">IFK94_02945</name>
</gene>
<dbReference type="GO" id="GO:0046872">
    <property type="term" value="F:metal ion binding"/>
    <property type="evidence" value="ECO:0007669"/>
    <property type="project" value="UniProtKB-KW"/>
</dbReference>
<dbReference type="Proteomes" id="UP000648239">
    <property type="component" value="Unassembled WGS sequence"/>
</dbReference>
<comment type="caution">
    <text evidence="6">The sequence shown here is derived from an EMBL/GenBank/DDBJ whole genome shotgun (WGS) entry which is preliminary data.</text>
</comment>
<dbReference type="InterPro" id="IPR050178">
    <property type="entry name" value="AspA/AstE_fam"/>
</dbReference>
<keyword evidence="3" id="KW-0378">Hydrolase</keyword>
<dbReference type="GO" id="GO:0016788">
    <property type="term" value="F:hydrolase activity, acting on ester bonds"/>
    <property type="evidence" value="ECO:0007669"/>
    <property type="project" value="InterPro"/>
</dbReference>
<dbReference type="Gene3D" id="3.40.630.10">
    <property type="entry name" value="Zn peptidases"/>
    <property type="match status" value="1"/>
</dbReference>
<dbReference type="InterPro" id="IPR055438">
    <property type="entry name" value="AstE_AspA_cat"/>
</dbReference>
<evidence type="ECO:0000256" key="2">
    <source>
        <dbReference type="ARBA" id="ARBA00022723"/>
    </source>
</evidence>
<proteinExistence type="predicted"/>
<feature type="domain" description="Succinylglutamate desuccinylase/Aspartoacylase catalytic" evidence="5">
    <location>
        <begin position="28"/>
        <end position="198"/>
    </location>
</feature>
<name>A0A8J6XZ67_9BACT</name>
<protein>
    <submittedName>
        <fullName evidence="6">Succinylglutamate desuccinylase/aspartoacylase family protein</fullName>
    </submittedName>
</protein>
<dbReference type="GO" id="GO:0005829">
    <property type="term" value="C:cytosol"/>
    <property type="evidence" value="ECO:0007669"/>
    <property type="project" value="TreeGrafter"/>
</dbReference>
<comment type="cofactor">
    <cofactor evidence="1">
        <name>Zn(2+)</name>
        <dbReference type="ChEBI" id="CHEBI:29105"/>
    </cofactor>
</comment>
<keyword evidence="2" id="KW-0479">Metal-binding</keyword>
<dbReference type="PANTHER" id="PTHR15162">
    <property type="entry name" value="ASPARTOACYLASE"/>
    <property type="match status" value="1"/>
</dbReference>
<evidence type="ECO:0000313" key="7">
    <source>
        <dbReference type="Proteomes" id="UP000648239"/>
    </source>
</evidence>
<evidence type="ECO:0000256" key="4">
    <source>
        <dbReference type="ARBA" id="ARBA00022833"/>
    </source>
</evidence>
<evidence type="ECO:0000259" key="5">
    <source>
        <dbReference type="Pfam" id="PF24827"/>
    </source>
</evidence>
<keyword evidence="4" id="KW-0862">Zinc</keyword>
<evidence type="ECO:0000313" key="6">
    <source>
        <dbReference type="EMBL" id="MBD3867058.1"/>
    </source>
</evidence>
<dbReference type="Pfam" id="PF24827">
    <property type="entry name" value="AstE_AspA_cat"/>
    <property type="match status" value="1"/>
</dbReference>
<organism evidence="6 7">
    <name type="scientific">Candidatus Polarisedimenticola svalbardensis</name>
    <dbReference type="NCBI Taxonomy" id="2886004"/>
    <lineage>
        <taxon>Bacteria</taxon>
        <taxon>Pseudomonadati</taxon>
        <taxon>Acidobacteriota</taxon>
        <taxon>Candidatus Polarisedimenticolia</taxon>
        <taxon>Candidatus Polarisedimenticolales</taxon>
        <taxon>Candidatus Polarisedimenticolaceae</taxon>
        <taxon>Candidatus Polarisedimenticola</taxon>
    </lineage>
</organism>
<dbReference type="EMBL" id="JACXWD010000005">
    <property type="protein sequence ID" value="MBD3867058.1"/>
    <property type="molecule type" value="Genomic_DNA"/>
</dbReference>
<dbReference type="SUPFAM" id="SSF53187">
    <property type="entry name" value="Zn-dependent exopeptidases"/>
    <property type="match status" value="1"/>
</dbReference>
<reference evidence="6 7" key="1">
    <citation type="submission" date="2020-08" db="EMBL/GenBank/DDBJ databases">
        <title>Acidobacteriota in marine sediments use diverse sulfur dissimilation pathways.</title>
        <authorList>
            <person name="Wasmund K."/>
        </authorList>
    </citation>
    <scope>NUCLEOTIDE SEQUENCE [LARGE SCALE GENOMIC DNA]</scope>
    <source>
        <strain evidence="6">MAG AM4</strain>
    </source>
</reference>
<sequence>METPRNMRPAGSPATARLQCRHKGGEGGPTLVVVGGLHGNEPAGLVAARQVVADLEKAETGFRGEIVVLAGNLRALERSVRYQHRDLNRVWTPERIRELRETGAIAGGNPEDLEQRELLEAIDAILAGIQGEAYFLDLHTSSAEGCPFLTVGDTLRNRRFAMNFPLPLILGLEEQLEGSLLEYLNNRGMITLGVEAGQHDAPTSVDHFMAAVWLGMVSAGMLQAHELPALDRYRKLLAAAASGMPRVVEVRYRFAITPADDFRMQPGYANFHHVRKGELLARDRAGDIRAILAGMVLLPLYQGQGDDGFFLATEFRPFWLKVSGALRRLRTASLLPLFPGVRRHPDREGVLIVDTRVARWFPLQIFRLVGYRKLRRRGKLLLVSRRKFDLRAPVRYSA</sequence>
<accession>A0A8J6XZ67</accession>
<evidence type="ECO:0000256" key="3">
    <source>
        <dbReference type="ARBA" id="ARBA00022801"/>
    </source>
</evidence>
<dbReference type="AlphaFoldDB" id="A0A8J6XZ67"/>
<evidence type="ECO:0000256" key="1">
    <source>
        <dbReference type="ARBA" id="ARBA00001947"/>
    </source>
</evidence>